<evidence type="ECO:0000313" key="2">
    <source>
        <dbReference type="EMBL" id="MBC2576663.1"/>
    </source>
</evidence>
<evidence type="ECO:0000259" key="1">
    <source>
        <dbReference type="Pfam" id="PF12671"/>
    </source>
</evidence>
<evidence type="ECO:0000313" key="3">
    <source>
        <dbReference type="Proteomes" id="UP000713904"/>
    </source>
</evidence>
<comment type="caution">
    <text evidence="2">The sequence shown here is derived from an EMBL/GenBank/DDBJ whole genome shotgun (WGS) entry which is preliminary data.</text>
</comment>
<feature type="domain" description="Putative amidase" evidence="1">
    <location>
        <begin position="54"/>
        <end position="99"/>
    </location>
</feature>
<proteinExistence type="predicted"/>
<dbReference type="EMBL" id="JABGBW010000009">
    <property type="protein sequence ID" value="MBC2576663.1"/>
    <property type="molecule type" value="Genomic_DNA"/>
</dbReference>
<name>A0ABR6TNC5_9FIRM</name>
<dbReference type="Pfam" id="PF12671">
    <property type="entry name" value="Amidase_6"/>
    <property type="match status" value="1"/>
</dbReference>
<dbReference type="Proteomes" id="UP000713904">
    <property type="component" value="Unassembled WGS sequence"/>
</dbReference>
<organism evidence="2 3">
    <name type="scientific">Peptostreptococcus canis</name>
    <dbReference type="NCBI Taxonomy" id="1159213"/>
    <lineage>
        <taxon>Bacteria</taxon>
        <taxon>Bacillati</taxon>
        <taxon>Bacillota</taxon>
        <taxon>Clostridia</taxon>
        <taxon>Peptostreptococcales</taxon>
        <taxon>Peptostreptococcaceae</taxon>
        <taxon>Peptostreptococcus</taxon>
    </lineage>
</organism>
<accession>A0ABR6TNC5</accession>
<keyword evidence="3" id="KW-1185">Reference proteome</keyword>
<gene>
    <name evidence="2" type="ORF">HLB29_08200</name>
</gene>
<dbReference type="RefSeq" id="WP_185624697.1">
    <property type="nucleotide sequence ID" value="NZ_JABGBW010000009.1"/>
</dbReference>
<dbReference type="InterPro" id="IPR024301">
    <property type="entry name" value="Amidase_6"/>
</dbReference>
<sequence length="111" mass="12988">MNNKFEKTNQDRNDNNKKIESFFNLVEIDNNRNESVDTTSYQKRGTSIRRYTLNYARKYGYTNDYAGSFNPPYHYLNYSNNGGDCANFVSQCLDQGHIDYKYGPTYDSKSV</sequence>
<protein>
    <recommendedName>
        <fullName evidence="1">Putative amidase domain-containing protein</fullName>
    </recommendedName>
</protein>
<reference evidence="2 3" key="1">
    <citation type="submission" date="2020-05" db="EMBL/GenBank/DDBJ databases">
        <title>Draft genome of xy-202 and genomic insight in genome of the genus Peptostreptococcus.</title>
        <authorList>
            <person name="Zhang Z."/>
        </authorList>
    </citation>
    <scope>NUCLEOTIDE SEQUENCE [LARGE SCALE GENOMIC DNA]</scope>
    <source>
        <strain evidence="2 3">DSM 27025</strain>
    </source>
</reference>